<dbReference type="Gene3D" id="3.90.180.10">
    <property type="entry name" value="Medium-chain alcohol dehydrogenases, catalytic domain"/>
    <property type="match status" value="1"/>
</dbReference>
<keyword evidence="2" id="KW-1185">Reference proteome</keyword>
<evidence type="ECO:0000313" key="2">
    <source>
        <dbReference type="Proteomes" id="UP000521943"/>
    </source>
</evidence>
<comment type="caution">
    <text evidence="1">The sequence shown here is derived from an EMBL/GenBank/DDBJ whole genome shotgun (WGS) entry which is preliminary data.</text>
</comment>
<evidence type="ECO:0000313" key="1">
    <source>
        <dbReference type="EMBL" id="KAF6748861.1"/>
    </source>
</evidence>
<proteinExistence type="predicted"/>
<dbReference type="Proteomes" id="UP000521943">
    <property type="component" value="Unassembled WGS sequence"/>
</dbReference>
<organism evidence="1 2">
    <name type="scientific">Ephemerocybe angulata</name>
    <dbReference type="NCBI Taxonomy" id="980116"/>
    <lineage>
        <taxon>Eukaryota</taxon>
        <taxon>Fungi</taxon>
        <taxon>Dikarya</taxon>
        <taxon>Basidiomycota</taxon>
        <taxon>Agaricomycotina</taxon>
        <taxon>Agaricomycetes</taxon>
        <taxon>Agaricomycetidae</taxon>
        <taxon>Agaricales</taxon>
        <taxon>Agaricineae</taxon>
        <taxon>Psathyrellaceae</taxon>
        <taxon>Ephemerocybe</taxon>
    </lineage>
</organism>
<sequence length="82" mass="9259">MSASFASPDTQKAWVSVRKYYPPSKSLELWNDWPVKKTLKTGEVIVNIHAAALNPAAWKLMRLLPDFIAKRLYVAETSQGLL</sequence>
<dbReference type="EMBL" id="JACGCI010000068">
    <property type="protein sequence ID" value="KAF6748861.1"/>
    <property type="molecule type" value="Genomic_DNA"/>
</dbReference>
<gene>
    <name evidence="1" type="ORF">DFP72DRAFT_1144029</name>
</gene>
<reference evidence="1 2" key="1">
    <citation type="submission" date="2020-07" db="EMBL/GenBank/DDBJ databases">
        <title>Comparative genomics of pyrophilous fungi reveals a link between fire events and developmental genes.</title>
        <authorList>
            <consortium name="DOE Joint Genome Institute"/>
            <person name="Steindorff A.S."/>
            <person name="Carver A."/>
            <person name="Calhoun S."/>
            <person name="Stillman K."/>
            <person name="Liu H."/>
            <person name="Lipzen A."/>
            <person name="Pangilinan J."/>
            <person name="Labutti K."/>
            <person name="Bruns T.D."/>
            <person name="Grigoriev I.V."/>
        </authorList>
    </citation>
    <scope>NUCLEOTIDE SEQUENCE [LARGE SCALE GENOMIC DNA]</scope>
    <source>
        <strain evidence="1 2">CBS 144469</strain>
    </source>
</reference>
<protein>
    <submittedName>
        <fullName evidence="1">Uncharacterized protein</fullName>
    </submittedName>
</protein>
<dbReference type="AlphaFoldDB" id="A0A8H6HNC2"/>
<name>A0A8H6HNC2_9AGAR</name>
<accession>A0A8H6HNC2</accession>
<dbReference type="OrthoDB" id="3509362at2759"/>